<dbReference type="STRING" id="1203554.HMPREF1476_00856"/>
<reference evidence="1 2" key="1">
    <citation type="submission" date="2013-04" db="EMBL/GenBank/DDBJ databases">
        <title>The Genome Sequence of Sutterella wadsworthensis HGA0223.</title>
        <authorList>
            <consortium name="The Broad Institute Genomics Platform"/>
            <person name="Earl A."/>
            <person name="Ward D."/>
            <person name="Feldgarden M."/>
            <person name="Gevers D."/>
            <person name="Schmidt T.M."/>
            <person name="Dover J."/>
            <person name="Dai D."/>
            <person name="Walker B."/>
            <person name="Young S."/>
            <person name="Zeng Q."/>
            <person name="Gargeya S."/>
            <person name="Fitzgerald M."/>
            <person name="Haas B."/>
            <person name="Abouelleil A."/>
            <person name="Allen A.W."/>
            <person name="Alvarado L."/>
            <person name="Arachchi H.M."/>
            <person name="Berlin A.M."/>
            <person name="Chapman S.B."/>
            <person name="Gainer-Dewar J."/>
            <person name="Goldberg J."/>
            <person name="Griggs A."/>
            <person name="Gujja S."/>
            <person name="Hansen M."/>
            <person name="Howarth C."/>
            <person name="Imamovic A."/>
            <person name="Ireland A."/>
            <person name="Larimer J."/>
            <person name="McCowan C."/>
            <person name="Murphy C."/>
            <person name="Pearson M."/>
            <person name="Poon T.W."/>
            <person name="Priest M."/>
            <person name="Roberts A."/>
            <person name="Saif S."/>
            <person name="Shea T."/>
            <person name="Sisk P."/>
            <person name="Sykes S."/>
            <person name="Wortman J."/>
            <person name="Nusbaum C."/>
            <person name="Birren B."/>
        </authorList>
    </citation>
    <scope>NUCLEOTIDE SEQUENCE [LARGE SCALE GENOMIC DNA]</scope>
    <source>
        <strain evidence="1 2">HGA0223</strain>
    </source>
</reference>
<dbReference type="eggNOG" id="COG4282">
    <property type="taxonomic scope" value="Bacteria"/>
</dbReference>
<dbReference type="AlphaFoldDB" id="S3BIB3"/>
<dbReference type="EMBL" id="ATCF01000012">
    <property type="protein sequence ID" value="EPE00127.1"/>
    <property type="molecule type" value="Genomic_DNA"/>
</dbReference>
<protein>
    <submittedName>
        <fullName evidence="1">Uncharacterized protein</fullName>
    </submittedName>
</protein>
<dbReference type="PATRIC" id="fig|1203554.3.peg.869"/>
<dbReference type="SUPFAM" id="SSF48452">
    <property type="entry name" value="TPR-like"/>
    <property type="match status" value="1"/>
</dbReference>
<dbReference type="Pfam" id="PF14559">
    <property type="entry name" value="TPR_19"/>
    <property type="match status" value="1"/>
</dbReference>
<dbReference type="InterPro" id="IPR011990">
    <property type="entry name" value="TPR-like_helical_dom_sf"/>
</dbReference>
<accession>S3BIB3</accession>
<dbReference type="Gene3D" id="1.25.40.10">
    <property type="entry name" value="Tetratricopeptide repeat domain"/>
    <property type="match status" value="2"/>
</dbReference>
<organism evidence="1 2">
    <name type="scientific">Sutterella wadsworthensis HGA0223</name>
    <dbReference type="NCBI Taxonomy" id="1203554"/>
    <lineage>
        <taxon>Bacteria</taxon>
        <taxon>Pseudomonadati</taxon>
        <taxon>Pseudomonadota</taxon>
        <taxon>Betaproteobacteria</taxon>
        <taxon>Burkholderiales</taxon>
        <taxon>Sutterellaceae</taxon>
        <taxon>Sutterella</taxon>
    </lineage>
</organism>
<gene>
    <name evidence="1" type="ORF">HMPREF1476_00856</name>
</gene>
<dbReference type="HOGENOM" id="CLU_333417_0_0_4"/>
<dbReference type="Proteomes" id="UP000014400">
    <property type="component" value="Unassembled WGS sequence"/>
</dbReference>
<dbReference type="RefSeq" id="WP_016474182.1">
    <property type="nucleotide sequence ID" value="NZ_KE150480.1"/>
</dbReference>
<proteinExistence type="predicted"/>
<sequence length="857" mass="96004">MTPRGIIFSDEDRAKLAAFDSGNEIRPGRILAEIDAVIDRGIMEGRFTREAADQDLECALMRAHACLNLHQYEDCIRALSILRRAEASAAGCGIFFYRLCAVWLHLGKIEEAHQCAERALREEPTYPWGWLEAAKLRAHFGDAEGALKAIETGLALVPGDPEFLTARREIESGSDILQLSNHLIDPDADEALQRNQMPSDELLVYTRFNNCILAKLDGLEAVFALFNFSDWQPADPPEVPFCTGTSSAAGFPLVFRFLMNVPALSHVSVGWLGDLIRVVPQLLKDHDISASDVVCINVRQNEEIGLLIRGEDGKPDEAGEVCFRIRQTAVHMGDSAPADEETEDYTAEEEALIPKIRIWNESNEYQTIIDAVEALPAAKRTLRLTSELARAYNNLAQPGEDALFLHALELLKSCRAEQENTHEWNFRTAYALFYLDREGESIPYWERALEYRSGDEDTIKMLDAARRAVTIPIFRRCFNERAAQFWDAFSEADAELRALIASGNPADALERIVKMLKSISEGWGIGFSSPTDAAGHFLLELSPQHDYVQILPILKLLDAAPIALGAHWEFAAGLRPKPAAVELKFNKGLLFDCREIRCRLVKEENAWVLQFFAESLRGLDEEESAPVFEQLTLLIDHLIGEAASMRFIRNLTILRKPPEDGGFLLSELPERIAALEPRAKNYTHRDIADERLDYWLKPEKEAEINFDIRFGWTAAPYFINSYRSGESEVVDELHRQGIAVGFFFFERAAAVSPEAAEALDRTIIADFRGMLSETAPGAASVVGEAFSERRCYVEVMLWDSDRVFEAVQNWSSQASNVRAAAFRSYRRPAGILFFKSADRSKNASDAGDIADEADEVS</sequence>
<name>S3BIB3_9BURK</name>
<comment type="caution">
    <text evidence="1">The sequence shown here is derived from an EMBL/GenBank/DDBJ whole genome shotgun (WGS) entry which is preliminary data.</text>
</comment>
<dbReference type="eggNOG" id="COG4783">
    <property type="taxonomic scope" value="Bacteria"/>
</dbReference>
<keyword evidence="2" id="KW-1185">Reference proteome</keyword>
<evidence type="ECO:0000313" key="1">
    <source>
        <dbReference type="EMBL" id="EPE00127.1"/>
    </source>
</evidence>
<evidence type="ECO:0000313" key="2">
    <source>
        <dbReference type="Proteomes" id="UP000014400"/>
    </source>
</evidence>